<proteinExistence type="inferred from homology"/>
<dbReference type="PANTHER" id="PTHR21716">
    <property type="entry name" value="TRANSMEMBRANE PROTEIN"/>
    <property type="match status" value="1"/>
</dbReference>
<dbReference type="GO" id="GO:0055085">
    <property type="term" value="P:transmembrane transport"/>
    <property type="evidence" value="ECO:0007669"/>
    <property type="project" value="TreeGrafter"/>
</dbReference>
<evidence type="ECO:0000313" key="7">
    <source>
        <dbReference type="EMBL" id="RDX02238.1"/>
    </source>
</evidence>
<dbReference type="PANTHER" id="PTHR21716:SF62">
    <property type="entry name" value="TRANSPORT PROTEIN YDBI-RELATED"/>
    <property type="match status" value="1"/>
</dbReference>
<keyword evidence="8" id="KW-1185">Reference proteome</keyword>
<evidence type="ECO:0000256" key="1">
    <source>
        <dbReference type="ARBA" id="ARBA00004141"/>
    </source>
</evidence>
<dbReference type="Proteomes" id="UP000257055">
    <property type="component" value="Unassembled WGS sequence"/>
</dbReference>
<keyword evidence="5 6" id="KW-0472">Membrane</keyword>
<dbReference type="InterPro" id="IPR002549">
    <property type="entry name" value="AI-2E-like"/>
</dbReference>
<comment type="similarity">
    <text evidence="2">Belongs to the autoinducer-2 exporter (AI-2E) (TC 2.A.86) family.</text>
</comment>
<dbReference type="GO" id="GO:0016020">
    <property type="term" value="C:membrane"/>
    <property type="evidence" value="ECO:0007669"/>
    <property type="project" value="UniProtKB-SubCell"/>
</dbReference>
<feature type="transmembrane region" description="Helical" evidence="6">
    <location>
        <begin position="66"/>
        <end position="88"/>
    </location>
</feature>
<feature type="transmembrane region" description="Helical" evidence="6">
    <location>
        <begin position="294"/>
        <end position="324"/>
    </location>
</feature>
<dbReference type="EMBL" id="LARY01000001">
    <property type="protein sequence ID" value="RDX02238.1"/>
    <property type="molecule type" value="Genomic_DNA"/>
</dbReference>
<feature type="transmembrane region" description="Helical" evidence="6">
    <location>
        <begin position="201"/>
        <end position="220"/>
    </location>
</feature>
<evidence type="ECO:0000256" key="2">
    <source>
        <dbReference type="ARBA" id="ARBA00009773"/>
    </source>
</evidence>
<feature type="transmembrane region" description="Helical" evidence="6">
    <location>
        <begin position="232"/>
        <end position="257"/>
    </location>
</feature>
<accession>A0A3D8TT96</accession>
<evidence type="ECO:0000256" key="3">
    <source>
        <dbReference type="ARBA" id="ARBA00022692"/>
    </source>
</evidence>
<dbReference type="Pfam" id="PF01594">
    <property type="entry name" value="AI-2E_transport"/>
    <property type="match status" value="1"/>
</dbReference>
<feature type="transmembrane region" description="Helical" evidence="6">
    <location>
        <begin position="263"/>
        <end position="282"/>
    </location>
</feature>
<dbReference type="RefSeq" id="WP_115751912.1">
    <property type="nucleotide sequence ID" value="NZ_LARY01000001.1"/>
</dbReference>
<keyword evidence="4 6" id="KW-1133">Transmembrane helix</keyword>
<evidence type="ECO:0000313" key="8">
    <source>
        <dbReference type="Proteomes" id="UP000257055"/>
    </source>
</evidence>
<evidence type="ECO:0000256" key="6">
    <source>
        <dbReference type="SAM" id="Phobius"/>
    </source>
</evidence>
<reference evidence="8" key="1">
    <citation type="submission" date="2015-04" db="EMBL/GenBank/DDBJ databases">
        <authorList>
            <person name="Schardt J."/>
            <person name="Mueller-Herbst S."/>
            <person name="Scherer S."/>
            <person name="Huptas C."/>
        </authorList>
    </citation>
    <scope>NUCLEOTIDE SEQUENCE [LARGE SCALE GENOMIC DNA]</scope>
    <source>
        <strain evidence="8">Kiel-L1</strain>
    </source>
</reference>
<name>A0A3D8TT96_9LIST</name>
<gene>
    <name evidence="7" type="ORF">UR08_01540</name>
</gene>
<evidence type="ECO:0000256" key="4">
    <source>
        <dbReference type="ARBA" id="ARBA00022989"/>
    </source>
</evidence>
<feature type="transmembrane region" description="Helical" evidence="6">
    <location>
        <begin position="133"/>
        <end position="158"/>
    </location>
</feature>
<organism evidence="7 8">
    <name type="scientific">Listeria kieliensis</name>
    <dbReference type="NCBI Taxonomy" id="1621700"/>
    <lineage>
        <taxon>Bacteria</taxon>
        <taxon>Bacillati</taxon>
        <taxon>Bacillota</taxon>
        <taxon>Bacilli</taxon>
        <taxon>Bacillales</taxon>
        <taxon>Listeriaceae</taxon>
        <taxon>Listeria</taxon>
    </lineage>
</organism>
<sequence>MEWLSGLLKKDTLRRILVFVLLGLVLYFVRSMIDLILLTFIFAFLVTRLENVILKRIRMPRKLIVIVLYVAVAAFLYIAIVHYLPILIHQISQLVTLLVKMYNHPGDNQIVIWIVEWLKQSNIEKYLQSGVEFLIASLSGIGSLGLSFFMALILSLFFSLEKERVTQFSARFLTSKVGFIFQDVAYFGRKFVSTFGVVLEAQLLIALVNTLITTAVLYLMHFPQLLSLSIMVFILGMIPVAGVIISCIPLSIIAYSIGGFTDVFYILLTVVVVHAIETYILNPKLMSSKTDLPVFYTFIVLIFSEQFFGVWGLIVGIPIFVFLLDVLDVRSTSEIPRKNFFGGRKKKKNGDS</sequence>
<comment type="caution">
    <text evidence="7">The sequence shown here is derived from an EMBL/GenBank/DDBJ whole genome shotgun (WGS) entry which is preliminary data.</text>
</comment>
<comment type="subcellular location">
    <subcellularLocation>
        <location evidence="1">Membrane</location>
        <topology evidence="1">Multi-pass membrane protein</topology>
    </subcellularLocation>
</comment>
<feature type="transmembrane region" description="Helical" evidence="6">
    <location>
        <begin position="12"/>
        <end position="29"/>
    </location>
</feature>
<protein>
    <submittedName>
        <fullName evidence="7">Membrane protein</fullName>
    </submittedName>
</protein>
<evidence type="ECO:0000256" key="5">
    <source>
        <dbReference type="ARBA" id="ARBA00023136"/>
    </source>
</evidence>
<dbReference type="AlphaFoldDB" id="A0A3D8TT96"/>
<keyword evidence="3 6" id="KW-0812">Transmembrane</keyword>